<dbReference type="Proteomes" id="UP000464314">
    <property type="component" value="Chromosome"/>
</dbReference>
<sequence length="240" mass="27670">MITLDGKWTMEGLSRNDNNRIKNYKELTGFINSIGFLPLFKNNIKGFSVEELTAADSWWGGNSEEDPWEWRELIAAEGSVAYGKLFNNKAGFVSKEWYPIFAAYRRDGYDFDSRYEDGLASRKCKLIIDVLSEYETLPSYELKAMAGFSSKGEKGFEGAMALLQMQTYITVRDFKRKRNRKNEEYGWPVAIYSLSEKLFGEEYLKSAYHMEAKAAKEEIIKHLLGFFSDASYEEIAKCLK</sequence>
<proteinExistence type="predicted"/>
<organism evidence="1 2">
    <name type="scientific">Anaerocolumna sedimenticola</name>
    <dbReference type="NCBI Taxonomy" id="2696063"/>
    <lineage>
        <taxon>Bacteria</taxon>
        <taxon>Bacillati</taxon>
        <taxon>Bacillota</taxon>
        <taxon>Clostridia</taxon>
        <taxon>Lachnospirales</taxon>
        <taxon>Lachnospiraceae</taxon>
        <taxon>Anaerocolumna</taxon>
    </lineage>
</organism>
<dbReference type="KEGG" id="anr:Ana3638_00180"/>
<name>A0A6P1TH59_9FIRM</name>
<dbReference type="Pfam" id="PF24741">
    <property type="entry name" value="AlkZ-rel"/>
    <property type="match status" value="1"/>
</dbReference>
<dbReference type="InterPro" id="IPR056298">
    <property type="entry name" value="AlkZ-rel"/>
</dbReference>
<dbReference type="AlphaFoldDB" id="A0A6P1TH59"/>
<evidence type="ECO:0000313" key="2">
    <source>
        <dbReference type="Proteomes" id="UP000464314"/>
    </source>
</evidence>
<dbReference type="EMBL" id="CP048000">
    <property type="protein sequence ID" value="QHQ59409.1"/>
    <property type="molecule type" value="Genomic_DNA"/>
</dbReference>
<protein>
    <submittedName>
        <fullName evidence="1">Uncharacterized protein</fullName>
    </submittedName>
</protein>
<evidence type="ECO:0000313" key="1">
    <source>
        <dbReference type="EMBL" id="QHQ59409.1"/>
    </source>
</evidence>
<keyword evidence="2" id="KW-1185">Reference proteome</keyword>
<gene>
    <name evidence="1" type="ORF">Ana3638_00180</name>
</gene>
<reference evidence="1 2" key="1">
    <citation type="submission" date="2020-01" db="EMBL/GenBank/DDBJ databases">
        <title>Genome analysis of Anaerocolumna sp. CBA3638.</title>
        <authorList>
            <person name="Kim J."/>
            <person name="Roh S.W."/>
        </authorList>
    </citation>
    <scope>NUCLEOTIDE SEQUENCE [LARGE SCALE GENOMIC DNA]</scope>
    <source>
        <strain evidence="1 2">CBA3638</strain>
    </source>
</reference>
<accession>A0A6P1TH59</accession>
<dbReference type="RefSeq" id="WP_161835970.1">
    <property type="nucleotide sequence ID" value="NZ_CP048000.1"/>
</dbReference>